<evidence type="ECO:0000256" key="1">
    <source>
        <dbReference type="ARBA" id="ARBA00004173"/>
    </source>
</evidence>
<keyword evidence="4" id="KW-0496">Mitochondrion</keyword>
<dbReference type="InterPro" id="IPR018828">
    <property type="entry name" value="RRG7"/>
</dbReference>
<evidence type="ECO:0000313" key="5">
    <source>
        <dbReference type="EMBL" id="KAG7663794.1"/>
    </source>
</evidence>
<gene>
    <name evidence="5" type="ORF">J8A68_002654</name>
</gene>
<comment type="similarity">
    <text evidence="2">Belongs to the RRG7 family.</text>
</comment>
<evidence type="ECO:0000313" key="6">
    <source>
        <dbReference type="Proteomes" id="UP000694255"/>
    </source>
</evidence>
<dbReference type="AlphaFoldDB" id="A0A8J5QCM7"/>
<accession>A0A8J5QCM7</accession>
<dbReference type="Pfam" id="PF10356">
    <property type="entry name" value="RRG7"/>
    <property type="match status" value="1"/>
</dbReference>
<evidence type="ECO:0000256" key="3">
    <source>
        <dbReference type="ARBA" id="ARBA00014638"/>
    </source>
</evidence>
<dbReference type="GeneID" id="73469455"/>
<reference evidence="5 6" key="1">
    <citation type="journal article" date="2021" name="DNA Res.">
        <title>Genome analysis of Candida subhashii reveals its hybrid nature and dual mitochondrial genome conformations.</title>
        <authorList>
            <person name="Mixao V."/>
            <person name="Hegedusova E."/>
            <person name="Saus E."/>
            <person name="Pryszcz L.P."/>
            <person name="Cillingova A."/>
            <person name="Nosek J."/>
            <person name="Gabaldon T."/>
        </authorList>
    </citation>
    <scope>NUCLEOTIDE SEQUENCE [LARGE SCALE GENOMIC DNA]</scope>
    <source>
        <strain evidence="5 6">CBS 10753</strain>
    </source>
</reference>
<evidence type="ECO:0000256" key="2">
    <source>
        <dbReference type="ARBA" id="ARBA00009554"/>
    </source>
</evidence>
<protein>
    <recommendedName>
        <fullName evidence="3">Required for respiratory growth protein 7, mitochondrial</fullName>
    </recommendedName>
</protein>
<dbReference type="RefSeq" id="XP_049264026.1">
    <property type="nucleotide sequence ID" value="XM_049406427.1"/>
</dbReference>
<dbReference type="PANTHER" id="PTHR28133:SF1">
    <property type="entry name" value="REQUIRED FOR RESPIRATORY GROWTH PROTEIN 7, MITOCHONDRIAL"/>
    <property type="match status" value="1"/>
</dbReference>
<keyword evidence="6" id="KW-1185">Reference proteome</keyword>
<comment type="subcellular location">
    <subcellularLocation>
        <location evidence="1">Mitochondrion</location>
    </subcellularLocation>
</comment>
<dbReference type="PANTHER" id="PTHR28133">
    <property type="entry name" value="REQUIRED FOR RESPIRATORY GROWTH PROTEIN 7, MITOCHONDRIAL"/>
    <property type="match status" value="1"/>
</dbReference>
<dbReference type="EMBL" id="JAGSYN010000117">
    <property type="protein sequence ID" value="KAG7663794.1"/>
    <property type="molecule type" value="Genomic_DNA"/>
</dbReference>
<comment type="caution">
    <text evidence="5">The sequence shown here is derived from an EMBL/GenBank/DDBJ whole genome shotgun (WGS) entry which is preliminary data.</text>
</comment>
<name>A0A8J5QCM7_9ASCO</name>
<proteinExistence type="inferred from homology"/>
<evidence type="ECO:0000256" key="4">
    <source>
        <dbReference type="ARBA" id="ARBA00023128"/>
    </source>
</evidence>
<dbReference type="Proteomes" id="UP000694255">
    <property type="component" value="Unassembled WGS sequence"/>
</dbReference>
<dbReference type="GO" id="GO:0005739">
    <property type="term" value="C:mitochondrion"/>
    <property type="evidence" value="ECO:0007669"/>
    <property type="project" value="UniProtKB-SubCell"/>
</dbReference>
<organism evidence="5 6">
    <name type="scientific">[Candida] subhashii</name>
    <dbReference type="NCBI Taxonomy" id="561895"/>
    <lineage>
        <taxon>Eukaryota</taxon>
        <taxon>Fungi</taxon>
        <taxon>Dikarya</taxon>
        <taxon>Ascomycota</taxon>
        <taxon>Saccharomycotina</taxon>
        <taxon>Pichiomycetes</taxon>
        <taxon>Debaryomycetaceae</taxon>
        <taxon>Spathaspora</taxon>
    </lineage>
</organism>
<dbReference type="OrthoDB" id="20734at2759"/>
<sequence length="260" mass="29488">MLLSLHRRIPSSIRWGRIFIQTVRHNSSLTSSQIQNIQQFLEYAAKNGLDSKSTVFNGTIYELYVKQFLEKGFHCTEMIKVGGKGDEGVDLIGKWDLSYFHKKSIELFPGSKPGDESILNRVTPTNESNSDLSDINVLVQCKNSKSKLKPNLIKELTGIFYFHRHDPKNTFMFIVSPHLLTTAALRSFEATDCPMIHIQVSSLYNHTDDVYDLTKYHGGIFSGLYLNTSARKLLSGIRIQDLLGDKMFHGKDKLRASLLS</sequence>